<dbReference type="SUPFAM" id="SSF50249">
    <property type="entry name" value="Nucleic acid-binding proteins"/>
    <property type="match status" value="1"/>
</dbReference>
<reference evidence="8" key="1">
    <citation type="journal article" date="2013" name="Plant Cell">
        <title>Mechanisms of functional and physical genome reduction in photosynthetic and nonphotosynthetic parasitic plants of the broomrape family.</title>
        <authorList>
            <person name="Wicke S."/>
            <person name="Mueller K.F."/>
            <person name="DePamphilis C.W."/>
            <person name="Quandt D."/>
            <person name="Wickett N.J."/>
            <person name="Zhang Y."/>
            <person name="Renner S.S."/>
            <person name="Schneeweiss G.M."/>
        </authorList>
    </citation>
    <scope>NUCLEOTIDE SEQUENCE</scope>
    <source>
        <tissue evidence="8">Reproductive tissue</tissue>
    </source>
</reference>
<dbReference type="RefSeq" id="YP_008965593.1">
    <property type="nucleotide sequence ID" value="NC_023132.1"/>
</dbReference>
<evidence type="ECO:0000256" key="4">
    <source>
        <dbReference type="ARBA" id="ARBA00022540"/>
    </source>
</evidence>
<evidence type="ECO:0000259" key="7">
    <source>
        <dbReference type="PROSITE" id="PS50832"/>
    </source>
</evidence>
<comment type="subunit">
    <text evidence="3">Component of the 30S ribosomal translation pre-initiation complex which assembles on the 30S ribosome in the order IF-2 and IF-3, IF-1 and N-formylmethionyl-tRNA(fMet); mRNA recruitment can occur at any time during PIC assembly.</text>
</comment>
<dbReference type="InterPro" id="IPR006196">
    <property type="entry name" value="RNA-binding_domain_S1_IF1"/>
</dbReference>
<dbReference type="NCBIfam" id="TIGR00008">
    <property type="entry name" value="infA"/>
    <property type="match status" value="1"/>
</dbReference>
<evidence type="ECO:0000256" key="5">
    <source>
        <dbReference type="ARBA" id="ARBA00022917"/>
    </source>
</evidence>
<dbReference type="AlphaFoldDB" id="V6AQH0"/>
<evidence type="ECO:0000313" key="8">
    <source>
        <dbReference type="EMBL" id="CDH98340.1"/>
    </source>
</evidence>
<evidence type="ECO:0000256" key="1">
    <source>
        <dbReference type="ARBA" id="ARBA00003935"/>
    </source>
</evidence>
<name>V6AQH0_PHEPU</name>
<keyword evidence="8" id="KW-0934">Plastid</keyword>
<dbReference type="GO" id="GO:0003743">
    <property type="term" value="F:translation initiation factor activity"/>
    <property type="evidence" value="ECO:0007669"/>
    <property type="project" value="UniProtKB-UniRule"/>
</dbReference>
<dbReference type="Gene3D" id="2.40.50.140">
    <property type="entry name" value="Nucleic acid-binding proteins"/>
    <property type="match status" value="1"/>
</dbReference>
<dbReference type="GeneID" id="17963878"/>
<dbReference type="EMBL" id="HG515536">
    <property type="protein sequence ID" value="CDH98340.1"/>
    <property type="molecule type" value="Genomic_DNA"/>
</dbReference>
<dbReference type="PROSITE" id="PS50832">
    <property type="entry name" value="S1_IF1_TYPE"/>
    <property type="match status" value="1"/>
</dbReference>
<organism evidence="8">
    <name type="scientific">Phelipanche purpurea</name>
    <name type="common">Yarrow broomrape</name>
    <name type="synonym">Orobanche purpurea</name>
    <dbReference type="NCBI Taxonomy" id="223125"/>
    <lineage>
        <taxon>Eukaryota</taxon>
        <taxon>Viridiplantae</taxon>
        <taxon>Streptophyta</taxon>
        <taxon>Embryophyta</taxon>
        <taxon>Tracheophyta</taxon>
        <taxon>Spermatophyta</taxon>
        <taxon>Magnoliopsida</taxon>
        <taxon>eudicotyledons</taxon>
        <taxon>Gunneridae</taxon>
        <taxon>Pentapetalae</taxon>
        <taxon>asterids</taxon>
        <taxon>lamiids</taxon>
        <taxon>Lamiales</taxon>
        <taxon>Orobanchaceae</taxon>
        <taxon>Orobancheae</taxon>
        <taxon>Phelipanche</taxon>
    </lineage>
</organism>
<keyword evidence="4 6" id="KW-0396">Initiation factor</keyword>
<feature type="domain" description="S1-like" evidence="7">
    <location>
        <begin position="1"/>
        <end position="72"/>
    </location>
</feature>
<dbReference type="PANTHER" id="PTHR33370">
    <property type="entry name" value="TRANSLATION INITIATION FACTOR IF-1, CHLOROPLASTIC"/>
    <property type="match status" value="1"/>
</dbReference>
<keyword evidence="5 6" id="KW-0648">Protein biosynthesis</keyword>
<proteinExistence type="inferred from homology"/>
<evidence type="ECO:0000256" key="2">
    <source>
        <dbReference type="ARBA" id="ARBA00010939"/>
    </source>
</evidence>
<geneLocation type="non-photosynthetic plastid" evidence="8"/>
<sequence length="81" mass="9476">MKEEKEIYEGSIINPLSNDMFRVKLNSEDRIIIGHISGNMRRKSILIMRGDKVLIEVSNYNPNRGRIFSRLPNKKKKDSKD</sequence>
<dbReference type="Pfam" id="PF01176">
    <property type="entry name" value="eIF-1a"/>
    <property type="match status" value="1"/>
</dbReference>
<gene>
    <name evidence="8" type="primary">infA</name>
</gene>
<evidence type="ECO:0000256" key="6">
    <source>
        <dbReference type="PROSITE-ProRule" id="PRU00181"/>
    </source>
</evidence>
<comment type="similarity">
    <text evidence="2">Belongs to the IF-1 family.</text>
</comment>
<dbReference type="GO" id="GO:0003723">
    <property type="term" value="F:RNA binding"/>
    <property type="evidence" value="ECO:0007669"/>
    <property type="project" value="InterPro"/>
</dbReference>
<evidence type="ECO:0000256" key="3">
    <source>
        <dbReference type="ARBA" id="ARBA00011599"/>
    </source>
</evidence>
<dbReference type="GO" id="GO:0005829">
    <property type="term" value="C:cytosol"/>
    <property type="evidence" value="ECO:0007669"/>
    <property type="project" value="TreeGrafter"/>
</dbReference>
<dbReference type="GO" id="GO:0043022">
    <property type="term" value="F:ribosome binding"/>
    <property type="evidence" value="ECO:0007669"/>
    <property type="project" value="TreeGrafter"/>
</dbReference>
<protein>
    <submittedName>
        <fullName evidence="8">Translational initiation factor 1</fullName>
    </submittedName>
</protein>
<dbReference type="PANTHER" id="PTHR33370:SF1">
    <property type="entry name" value="TRANSLATION INITIATION FACTOR IF-1, CHLOROPLASTIC"/>
    <property type="match status" value="1"/>
</dbReference>
<dbReference type="InterPro" id="IPR004368">
    <property type="entry name" value="TIF_IF1"/>
</dbReference>
<comment type="function">
    <text evidence="1">One of the essential components for the initiation of protein synthesis. Stabilizes the binding of IF-2 and IF-3 on the 30S subunit to which N-formylmethionyl-tRNA(fMet) subsequently binds. Helps modulate mRNA selection, yielding the 30S pre-initiation complex (PIC). Upon addition of the 50S ribosomal subunit IF-1, IF-2 and IF-3 are released leaving the mature 70S translation initiation complex.</text>
</comment>
<accession>V6AQH0</accession>
<dbReference type="InterPro" id="IPR012340">
    <property type="entry name" value="NA-bd_OB-fold"/>
</dbReference>